<dbReference type="EMBL" id="FNEN01000001">
    <property type="protein sequence ID" value="SDI30717.1"/>
    <property type="molecule type" value="Genomic_DNA"/>
</dbReference>
<reference evidence="2 3" key="1">
    <citation type="submission" date="2016-10" db="EMBL/GenBank/DDBJ databases">
        <authorList>
            <person name="de Groot N.N."/>
        </authorList>
    </citation>
    <scope>NUCLEOTIDE SEQUENCE [LARGE SCALE GENOMIC DNA]</scope>
    <source>
        <strain evidence="2 3">DSM 21771</strain>
    </source>
</reference>
<organism evidence="2 3">
    <name type="scientific">Natribacillus halophilus</name>
    <dbReference type="NCBI Taxonomy" id="549003"/>
    <lineage>
        <taxon>Bacteria</taxon>
        <taxon>Bacillati</taxon>
        <taxon>Bacillota</taxon>
        <taxon>Bacilli</taxon>
        <taxon>Bacillales</taxon>
        <taxon>Bacillaceae</taxon>
        <taxon>Natribacillus</taxon>
    </lineage>
</organism>
<evidence type="ECO:0000313" key="3">
    <source>
        <dbReference type="Proteomes" id="UP000198853"/>
    </source>
</evidence>
<dbReference type="Pfam" id="PF03885">
    <property type="entry name" value="DUF327"/>
    <property type="match status" value="1"/>
</dbReference>
<evidence type="ECO:0000256" key="1">
    <source>
        <dbReference type="SAM" id="MobiDB-lite"/>
    </source>
</evidence>
<dbReference type="InterPro" id="IPR024042">
    <property type="entry name" value="TM1646-like_dom_sf"/>
</dbReference>
<proteinExistence type="predicted"/>
<dbReference type="SUPFAM" id="SSF158397">
    <property type="entry name" value="TM1646-like"/>
    <property type="match status" value="1"/>
</dbReference>
<feature type="region of interest" description="Disordered" evidence="1">
    <location>
        <begin position="1"/>
        <end position="27"/>
    </location>
</feature>
<evidence type="ECO:0000313" key="2">
    <source>
        <dbReference type="EMBL" id="SDI30717.1"/>
    </source>
</evidence>
<sequence>MNIERLAKADPKSQMPRKFKSTASRESISTHNFQEVMNQQRQSLNAERYQAAMSKIEEQGKRLADFRTAEELREYKKLLQTFIDETVQHSRQLEAQRDFNRRGSHSYTIVKEVDEKLTQMTNDILKNETNHLDILAHVGEIRGLLLNLYL</sequence>
<evidence type="ECO:0008006" key="4">
    <source>
        <dbReference type="Google" id="ProtNLM"/>
    </source>
</evidence>
<protein>
    <recommendedName>
        <fullName evidence="4">DUF327 domain-containing protein</fullName>
    </recommendedName>
</protein>
<dbReference type="Proteomes" id="UP000198853">
    <property type="component" value="Unassembled WGS sequence"/>
</dbReference>
<feature type="compositionally biased region" description="Basic and acidic residues" evidence="1">
    <location>
        <begin position="1"/>
        <end position="11"/>
    </location>
</feature>
<dbReference type="RefSeq" id="WP_245723014.1">
    <property type="nucleotide sequence ID" value="NZ_FNEN01000001.1"/>
</dbReference>
<dbReference type="Gene3D" id="1.20.120.490">
    <property type="entry name" value="Hypothetical protein TM1646-like domain"/>
    <property type="match status" value="1"/>
</dbReference>
<gene>
    <name evidence="2" type="ORF">SAMN04488123_101234</name>
</gene>
<accession>A0A1G8JI69</accession>
<dbReference type="AlphaFoldDB" id="A0A1G8JI69"/>
<name>A0A1G8JI69_9BACI</name>
<dbReference type="InterPro" id="IPR005585">
    <property type="entry name" value="DUF327"/>
</dbReference>
<keyword evidence="3" id="KW-1185">Reference proteome</keyword>